<keyword evidence="6" id="KW-0472">Membrane</keyword>
<dbReference type="AlphaFoldDB" id="A0A8C6RY56"/>
<dbReference type="InterPro" id="IPR001254">
    <property type="entry name" value="Trypsin_dom"/>
</dbReference>
<evidence type="ECO:0000256" key="4">
    <source>
        <dbReference type="ARBA" id="ARBA00023157"/>
    </source>
</evidence>
<evidence type="ECO:0000256" key="7">
    <source>
        <dbReference type="SAM" id="SignalP"/>
    </source>
</evidence>
<accession>A0A8C6RY56</accession>
<evidence type="ECO:0000313" key="9">
    <source>
        <dbReference type="Ensembl" id="ENSNGAP00000025827.1"/>
    </source>
</evidence>
<feature type="chain" id="PRO_5034751874" evidence="7">
    <location>
        <begin position="28"/>
        <end position="312"/>
    </location>
</feature>
<evidence type="ECO:0000313" key="10">
    <source>
        <dbReference type="Proteomes" id="UP000694381"/>
    </source>
</evidence>
<dbReference type="PROSITE" id="PS00134">
    <property type="entry name" value="TRYPSIN_HIS"/>
    <property type="match status" value="1"/>
</dbReference>
<evidence type="ECO:0000259" key="8">
    <source>
        <dbReference type="PROSITE" id="PS50240"/>
    </source>
</evidence>
<evidence type="ECO:0000256" key="1">
    <source>
        <dbReference type="ARBA" id="ARBA00022670"/>
    </source>
</evidence>
<dbReference type="PANTHER" id="PTHR24252">
    <property type="entry name" value="ACROSIN-RELATED"/>
    <property type="match status" value="1"/>
</dbReference>
<dbReference type="InterPro" id="IPR001314">
    <property type="entry name" value="Peptidase_S1A"/>
</dbReference>
<dbReference type="PROSITE" id="PS00135">
    <property type="entry name" value="TRYPSIN_SER"/>
    <property type="match status" value="1"/>
</dbReference>
<evidence type="ECO:0000256" key="5">
    <source>
        <dbReference type="RuleBase" id="RU363034"/>
    </source>
</evidence>
<sequence>MKRCRDGRAGLLLPVALLLPWAHSSLALTCGRRISSRSEGRNVSAIMGGETANIIDFPWQVGILENGSYICGGTILSKWWVLTASHCVDKTSNSYLEIVYGEDDLNTKNLKYVKVETLITHPFFDGWLVDNDIALLLLEFPLNLDINSVPVCLSEVLDIKAWSNCWVTGWGITKANLPETLSKKLQKVNLELINWDWCFHILPLLTKNMLCAVNRKAGKDTCQGDSGGPLVCNKGKDSSRWYQVGIVSWGVGCGKKNIPGVYTKVSNYLKWIIQETVKEGKPITYMSDSGYSLPLSHWAILFLYFVIFLSTW</sequence>
<dbReference type="PANTHER" id="PTHR24252:SF7">
    <property type="entry name" value="HYALIN"/>
    <property type="match status" value="1"/>
</dbReference>
<feature type="transmembrane region" description="Helical" evidence="6">
    <location>
        <begin position="291"/>
        <end position="309"/>
    </location>
</feature>
<dbReference type="SMART" id="SM00020">
    <property type="entry name" value="Tryp_SPc"/>
    <property type="match status" value="1"/>
</dbReference>
<organism evidence="9 10">
    <name type="scientific">Nannospalax galili</name>
    <name type="common">Northern Israeli blind subterranean mole rat</name>
    <name type="synonym">Spalax galili</name>
    <dbReference type="NCBI Taxonomy" id="1026970"/>
    <lineage>
        <taxon>Eukaryota</taxon>
        <taxon>Metazoa</taxon>
        <taxon>Chordata</taxon>
        <taxon>Craniata</taxon>
        <taxon>Vertebrata</taxon>
        <taxon>Euteleostomi</taxon>
        <taxon>Mammalia</taxon>
        <taxon>Eutheria</taxon>
        <taxon>Euarchontoglires</taxon>
        <taxon>Glires</taxon>
        <taxon>Rodentia</taxon>
        <taxon>Myomorpha</taxon>
        <taxon>Muroidea</taxon>
        <taxon>Spalacidae</taxon>
        <taxon>Spalacinae</taxon>
        <taxon>Nannospalax</taxon>
    </lineage>
</organism>
<dbReference type="OMA" id="ASHCFET"/>
<dbReference type="PROSITE" id="PS50240">
    <property type="entry name" value="TRYPSIN_DOM"/>
    <property type="match status" value="1"/>
</dbReference>
<dbReference type="GeneTree" id="ENSGT00940000154999"/>
<dbReference type="InterPro" id="IPR033116">
    <property type="entry name" value="TRYPSIN_SER"/>
</dbReference>
<evidence type="ECO:0000256" key="6">
    <source>
        <dbReference type="SAM" id="Phobius"/>
    </source>
</evidence>
<dbReference type="Pfam" id="PF00089">
    <property type="entry name" value="Trypsin"/>
    <property type="match status" value="1"/>
</dbReference>
<dbReference type="PRINTS" id="PR00722">
    <property type="entry name" value="CHYMOTRYPSIN"/>
</dbReference>
<feature type="domain" description="Peptidase S1" evidence="8">
    <location>
        <begin position="46"/>
        <end position="277"/>
    </location>
</feature>
<dbReference type="InterPro" id="IPR009003">
    <property type="entry name" value="Peptidase_S1_PA"/>
</dbReference>
<dbReference type="FunFam" id="2.40.10.10:FF:000003">
    <property type="entry name" value="Transmembrane serine protease 3"/>
    <property type="match status" value="1"/>
</dbReference>
<proteinExistence type="predicted"/>
<dbReference type="Gene3D" id="2.40.10.10">
    <property type="entry name" value="Trypsin-like serine proteases"/>
    <property type="match status" value="1"/>
</dbReference>
<dbReference type="Proteomes" id="UP000694381">
    <property type="component" value="Unassembled WGS sequence"/>
</dbReference>
<dbReference type="CDD" id="cd00190">
    <property type="entry name" value="Tryp_SPc"/>
    <property type="match status" value="1"/>
</dbReference>
<dbReference type="InterPro" id="IPR043504">
    <property type="entry name" value="Peptidase_S1_PA_chymotrypsin"/>
</dbReference>
<dbReference type="GO" id="GO:0006508">
    <property type="term" value="P:proteolysis"/>
    <property type="evidence" value="ECO:0007669"/>
    <property type="project" value="UniProtKB-KW"/>
</dbReference>
<keyword evidence="3 5" id="KW-0720">Serine protease</keyword>
<keyword evidence="7" id="KW-0732">Signal</keyword>
<keyword evidence="1 5" id="KW-0645">Protease</keyword>
<dbReference type="SUPFAM" id="SSF50494">
    <property type="entry name" value="Trypsin-like serine proteases"/>
    <property type="match status" value="1"/>
</dbReference>
<dbReference type="GO" id="GO:0004252">
    <property type="term" value="F:serine-type endopeptidase activity"/>
    <property type="evidence" value="ECO:0007669"/>
    <property type="project" value="InterPro"/>
</dbReference>
<dbReference type="InterPro" id="IPR018114">
    <property type="entry name" value="TRYPSIN_HIS"/>
</dbReference>
<reference evidence="9" key="1">
    <citation type="submission" date="2025-08" db="UniProtKB">
        <authorList>
            <consortium name="Ensembl"/>
        </authorList>
    </citation>
    <scope>IDENTIFICATION</scope>
</reference>
<evidence type="ECO:0000256" key="2">
    <source>
        <dbReference type="ARBA" id="ARBA00022801"/>
    </source>
</evidence>
<keyword evidence="10" id="KW-1185">Reference proteome</keyword>
<evidence type="ECO:0000256" key="3">
    <source>
        <dbReference type="ARBA" id="ARBA00022825"/>
    </source>
</evidence>
<dbReference type="Ensembl" id="ENSNGAT00000031549.1">
    <property type="protein sequence ID" value="ENSNGAP00000025827.1"/>
    <property type="gene ID" value="ENSNGAG00000023654.1"/>
</dbReference>
<keyword evidence="6" id="KW-1133">Transmembrane helix</keyword>
<keyword evidence="4" id="KW-1015">Disulfide bond</keyword>
<feature type="signal peptide" evidence="7">
    <location>
        <begin position="1"/>
        <end position="27"/>
    </location>
</feature>
<keyword evidence="6" id="KW-0812">Transmembrane</keyword>
<protein>
    <submittedName>
        <fullName evidence="9">Serine protease 52</fullName>
    </submittedName>
</protein>
<keyword evidence="2 5" id="KW-0378">Hydrolase</keyword>
<name>A0A8C6RY56_NANGA</name>
<reference evidence="9" key="2">
    <citation type="submission" date="2025-09" db="UniProtKB">
        <authorList>
            <consortium name="Ensembl"/>
        </authorList>
    </citation>
    <scope>IDENTIFICATION</scope>
</reference>